<dbReference type="EMBL" id="LAZR01022288">
    <property type="protein sequence ID" value="KKL82396.1"/>
    <property type="molecule type" value="Genomic_DNA"/>
</dbReference>
<dbReference type="AlphaFoldDB" id="A0A0F9FVT2"/>
<keyword evidence="1" id="KW-1133">Transmembrane helix</keyword>
<evidence type="ECO:0000313" key="2">
    <source>
        <dbReference type="EMBL" id="KKL82396.1"/>
    </source>
</evidence>
<accession>A0A0F9FVT2</accession>
<keyword evidence="1" id="KW-0472">Membrane</keyword>
<comment type="caution">
    <text evidence="2">The sequence shown here is derived from an EMBL/GenBank/DDBJ whole genome shotgun (WGS) entry which is preliminary data.</text>
</comment>
<sequence>MKSSRFFKAAMIAIVPLFPILLFLVFYYAPVERELGISQKIFYFHVPRLFD</sequence>
<reference evidence="2" key="1">
    <citation type="journal article" date="2015" name="Nature">
        <title>Complex archaea that bridge the gap between prokaryotes and eukaryotes.</title>
        <authorList>
            <person name="Spang A."/>
            <person name="Saw J.H."/>
            <person name="Jorgensen S.L."/>
            <person name="Zaremba-Niedzwiedzka K."/>
            <person name="Martijn J."/>
            <person name="Lind A.E."/>
            <person name="van Eijk R."/>
            <person name="Schleper C."/>
            <person name="Guy L."/>
            <person name="Ettema T.J."/>
        </authorList>
    </citation>
    <scope>NUCLEOTIDE SEQUENCE</scope>
</reference>
<proteinExistence type="predicted"/>
<organism evidence="2">
    <name type="scientific">marine sediment metagenome</name>
    <dbReference type="NCBI Taxonomy" id="412755"/>
    <lineage>
        <taxon>unclassified sequences</taxon>
        <taxon>metagenomes</taxon>
        <taxon>ecological metagenomes</taxon>
    </lineage>
</organism>
<keyword evidence="1" id="KW-0812">Transmembrane</keyword>
<gene>
    <name evidence="2" type="ORF">LCGC14_1985150</name>
</gene>
<feature type="transmembrane region" description="Helical" evidence="1">
    <location>
        <begin position="6"/>
        <end position="29"/>
    </location>
</feature>
<name>A0A0F9FVT2_9ZZZZ</name>
<protein>
    <recommendedName>
        <fullName evidence="3">ABC transmembrane type-1 domain-containing protein</fullName>
    </recommendedName>
</protein>
<evidence type="ECO:0008006" key="3">
    <source>
        <dbReference type="Google" id="ProtNLM"/>
    </source>
</evidence>
<evidence type="ECO:0000256" key="1">
    <source>
        <dbReference type="SAM" id="Phobius"/>
    </source>
</evidence>